<sequence>MQILDKNIVLLTYKSYEVNKQGQSYNEALRSSTWQLSASGVWQLRFHQGTKMADSQ</sequence>
<name>A0A2D0KKT5_9GAMM</name>
<organism evidence="1 2">
    <name type="scientific">Xenorhabdus stockiae</name>
    <dbReference type="NCBI Taxonomy" id="351614"/>
    <lineage>
        <taxon>Bacteria</taxon>
        <taxon>Pseudomonadati</taxon>
        <taxon>Pseudomonadota</taxon>
        <taxon>Gammaproteobacteria</taxon>
        <taxon>Enterobacterales</taxon>
        <taxon>Morganellaceae</taxon>
        <taxon>Xenorhabdus</taxon>
    </lineage>
</organism>
<proteinExistence type="predicted"/>
<dbReference type="EMBL" id="NJAJ01000038">
    <property type="protein sequence ID" value="PHM64051.1"/>
    <property type="molecule type" value="Genomic_DNA"/>
</dbReference>
<keyword evidence="2" id="KW-1185">Reference proteome</keyword>
<evidence type="ECO:0000313" key="1">
    <source>
        <dbReference type="EMBL" id="PHM64051.1"/>
    </source>
</evidence>
<dbReference type="AlphaFoldDB" id="A0A2D0KKT5"/>
<reference evidence="1 2" key="1">
    <citation type="journal article" date="2017" name="Nat. Microbiol.">
        <title>Natural product diversity associated with the nematode symbionts Photorhabdus and Xenorhabdus.</title>
        <authorList>
            <person name="Tobias N.J."/>
            <person name="Wolff H."/>
            <person name="Djahanschiri B."/>
            <person name="Grundmann F."/>
            <person name="Kronenwerth M."/>
            <person name="Shi Y.M."/>
            <person name="Simonyi S."/>
            <person name="Grun P."/>
            <person name="Shapiro-Ilan D."/>
            <person name="Pidot S.J."/>
            <person name="Stinear T.P."/>
            <person name="Ebersberger I."/>
            <person name="Bode H.B."/>
        </authorList>
    </citation>
    <scope>NUCLEOTIDE SEQUENCE [LARGE SCALE GENOMIC DNA]</scope>
    <source>
        <strain evidence="1 2">DSM 17904</strain>
    </source>
</reference>
<protein>
    <recommendedName>
        <fullName evidence="3">DUF4440 domain-containing protein</fullName>
    </recommendedName>
</protein>
<accession>A0A2D0KKT5</accession>
<evidence type="ECO:0000313" key="2">
    <source>
        <dbReference type="Proteomes" id="UP000222366"/>
    </source>
</evidence>
<evidence type="ECO:0008006" key="3">
    <source>
        <dbReference type="Google" id="ProtNLM"/>
    </source>
</evidence>
<gene>
    <name evidence="1" type="ORF">Xsto_03387</name>
</gene>
<dbReference type="Proteomes" id="UP000222366">
    <property type="component" value="Unassembled WGS sequence"/>
</dbReference>
<comment type="caution">
    <text evidence="1">The sequence shown here is derived from an EMBL/GenBank/DDBJ whole genome shotgun (WGS) entry which is preliminary data.</text>
</comment>